<evidence type="ECO:0000313" key="3">
    <source>
        <dbReference type="Proteomes" id="UP000620224"/>
    </source>
</evidence>
<dbReference type="Gene3D" id="3.30.750.24">
    <property type="entry name" value="STAS domain"/>
    <property type="match status" value="1"/>
</dbReference>
<evidence type="ECO:0000313" key="2">
    <source>
        <dbReference type="EMBL" id="GGW60520.1"/>
    </source>
</evidence>
<sequence>MPTALTITPQRRRDGTVLLTVAGEIDLSNSAELARTLDRFSGGVVIDLTAVDYLDSAGLNVLFAHAERLELIAPPLLQPILTVSGLADLSTVHAPPGDGPAA</sequence>
<name>A0A918J8S5_9ACTN</name>
<protein>
    <submittedName>
        <fullName evidence="2">Anti-anti-sigma factor</fullName>
    </submittedName>
</protein>
<dbReference type="AlphaFoldDB" id="A0A918J8S5"/>
<dbReference type="Pfam" id="PF01740">
    <property type="entry name" value="STAS"/>
    <property type="match status" value="1"/>
</dbReference>
<proteinExistence type="predicted"/>
<dbReference type="RefSeq" id="WP_190016840.1">
    <property type="nucleotide sequence ID" value="NZ_BMUE01000008.1"/>
</dbReference>
<keyword evidence="3" id="KW-1185">Reference proteome</keyword>
<dbReference type="PROSITE" id="PS50801">
    <property type="entry name" value="STAS"/>
    <property type="match status" value="1"/>
</dbReference>
<evidence type="ECO:0000259" key="1">
    <source>
        <dbReference type="PROSITE" id="PS50801"/>
    </source>
</evidence>
<dbReference type="SUPFAM" id="SSF52091">
    <property type="entry name" value="SpoIIaa-like"/>
    <property type="match status" value="1"/>
</dbReference>
<dbReference type="Proteomes" id="UP000620224">
    <property type="component" value="Unassembled WGS sequence"/>
</dbReference>
<dbReference type="CDD" id="cd07043">
    <property type="entry name" value="STAS_anti-anti-sigma_factors"/>
    <property type="match status" value="1"/>
</dbReference>
<reference evidence="2" key="2">
    <citation type="submission" date="2020-09" db="EMBL/GenBank/DDBJ databases">
        <authorList>
            <person name="Sun Q."/>
            <person name="Ohkuma M."/>
        </authorList>
    </citation>
    <scope>NUCLEOTIDE SEQUENCE</scope>
    <source>
        <strain evidence="2">JCM 4490</strain>
    </source>
</reference>
<feature type="domain" description="STAS" evidence="1">
    <location>
        <begin position="6"/>
        <end position="62"/>
    </location>
</feature>
<dbReference type="EMBL" id="BMUE01000008">
    <property type="protein sequence ID" value="GGW60520.1"/>
    <property type="molecule type" value="Genomic_DNA"/>
</dbReference>
<accession>A0A918J8S5</accession>
<gene>
    <name evidence="2" type="primary">rsbV</name>
    <name evidence="2" type="ORF">GCM10010503_42330</name>
</gene>
<comment type="caution">
    <text evidence="2">The sequence shown here is derived from an EMBL/GenBank/DDBJ whole genome shotgun (WGS) entry which is preliminary data.</text>
</comment>
<dbReference type="InterPro" id="IPR002645">
    <property type="entry name" value="STAS_dom"/>
</dbReference>
<organism evidence="2 3">
    <name type="scientific">Streptomyces lucensis JCM 4490</name>
    <dbReference type="NCBI Taxonomy" id="1306176"/>
    <lineage>
        <taxon>Bacteria</taxon>
        <taxon>Bacillati</taxon>
        <taxon>Actinomycetota</taxon>
        <taxon>Actinomycetes</taxon>
        <taxon>Kitasatosporales</taxon>
        <taxon>Streptomycetaceae</taxon>
        <taxon>Streptomyces</taxon>
    </lineage>
</organism>
<dbReference type="InterPro" id="IPR036513">
    <property type="entry name" value="STAS_dom_sf"/>
</dbReference>
<reference evidence="2" key="1">
    <citation type="journal article" date="2014" name="Int. J. Syst. Evol. Microbiol.">
        <title>Complete genome sequence of Corynebacterium casei LMG S-19264T (=DSM 44701T), isolated from a smear-ripened cheese.</title>
        <authorList>
            <consortium name="US DOE Joint Genome Institute (JGI-PGF)"/>
            <person name="Walter F."/>
            <person name="Albersmeier A."/>
            <person name="Kalinowski J."/>
            <person name="Ruckert C."/>
        </authorList>
    </citation>
    <scope>NUCLEOTIDE SEQUENCE</scope>
    <source>
        <strain evidence="2">JCM 4490</strain>
    </source>
</reference>